<sequence length="346" mass="39179">MLGGKPFADFPRVQLREKFPAIDKFRTGSFDFLKPSRNPSTYQTSGFLQCSVRTFLLLNPQSRTSIQPCQVVPYDLVMLHFFKRAIANPIQYAVISSTLAFLSLTPAVFAQSIPERWGEANQYQPPPGIGQPIRRESGGTRSPMPVRINPNAQNRQNESESVLSRLTALVPVKNEGFGVTIRENPTLWVYVASIENLESQIVAFTLLDEEGRIVYRANLEKIETPGLVSISLPEDLALELDKDYYWFCRIVDSSLIELDHAIAEGWIRRVKPPATLENIASLPPEQQALHYAEAEVWYDALTLLAQRYQENPRDRSIEIEWIKLLEAAGLGEISQFKFANRLPNSE</sequence>
<reference evidence="2" key="1">
    <citation type="submission" date="2020-10" db="EMBL/GenBank/DDBJ databases">
        <authorList>
            <person name="Castelo-Branco R."/>
            <person name="Eusebio N."/>
            <person name="Adriana R."/>
            <person name="Vieira A."/>
            <person name="Brugerolle De Fraissinette N."/>
            <person name="Rezende De Castro R."/>
            <person name="Schneider M.P."/>
            <person name="Vasconcelos V."/>
            <person name="Leao P.N."/>
        </authorList>
    </citation>
    <scope>NUCLEOTIDE SEQUENCE</scope>
    <source>
        <strain evidence="2">LEGE 07157</strain>
    </source>
</reference>
<keyword evidence="3" id="KW-1185">Reference proteome</keyword>
<dbReference type="EMBL" id="JADEWZ010000028">
    <property type="protein sequence ID" value="MBE9117665.1"/>
    <property type="molecule type" value="Genomic_DNA"/>
</dbReference>
<comment type="caution">
    <text evidence="2">The sequence shown here is derived from an EMBL/GenBank/DDBJ whole genome shotgun (WGS) entry which is preliminary data.</text>
</comment>
<protein>
    <submittedName>
        <fullName evidence="2">DUF928 domain-containing protein</fullName>
    </submittedName>
</protein>
<dbReference type="AlphaFoldDB" id="A0A8J7DYT6"/>
<dbReference type="Pfam" id="PF06051">
    <property type="entry name" value="DUF928"/>
    <property type="match status" value="1"/>
</dbReference>
<dbReference type="Proteomes" id="UP000654482">
    <property type="component" value="Unassembled WGS sequence"/>
</dbReference>
<feature type="region of interest" description="Disordered" evidence="1">
    <location>
        <begin position="122"/>
        <end position="158"/>
    </location>
</feature>
<gene>
    <name evidence="2" type="ORF">IQ249_17345</name>
</gene>
<dbReference type="RefSeq" id="WP_194030753.1">
    <property type="nucleotide sequence ID" value="NZ_JADEWZ010000028.1"/>
</dbReference>
<proteinExistence type="predicted"/>
<evidence type="ECO:0000313" key="3">
    <source>
        <dbReference type="Proteomes" id="UP000654482"/>
    </source>
</evidence>
<name>A0A8J7DYT6_9CYAN</name>
<evidence type="ECO:0000256" key="1">
    <source>
        <dbReference type="SAM" id="MobiDB-lite"/>
    </source>
</evidence>
<evidence type="ECO:0000313" key="2">
    <source>
        <dbReference type="EMBL" id="MBE9117665.1"/>
    </source>
</evidence>
<accession>A0A8J7DYT6</accession>
<dbReference type="InterPro" id="IPR010328">
    <property type="entry name" value="DUF928"/>
</dbReference>
<organism evidence="2 3">
    <name type="scientific">Lusitaniella coriacea LEGE 07157</name>
    <dbReference type="NCBI Taxonomy" id="945747"/>
    <lineage>
        <taxon>Bacteria</taxon>
        <taxon>Bacillati</taxon>
        <taxon>Cyanobacteriota</taxon>
        <taxon>Cyanophyceae</taxon>
        <taxon>Spirulinales</taxon>
        <taxon>Lusitaniellaceae</taxon>
        <taxon>Lusitaniella</taxon>
    </lineage>
</organism>